<organism evidence="2 3">
    <name type="scientific">Sorangium cellulosum</name>
    <name type="common">Polyangium cellulosum</name>
    <dbReference type="NCBI Taxonomy" id="56"/>
    <lineage>
        <taxon>Bacteria</taxon>
        <taxon>Pseudomonadati</taxon>
        <taxon>Myxococcota</taxon>
        <taxon>Polyangia</taxon>
        <taxon>Polyangiales</taxon>
        <taxon>Polyangiaceae</taxon>
        <taxon>Sorangium</taxon>
    </lineage>
</organism>
<dbReference type="AlphaFoldDB" id="A0A150TB40"/>
<gene>
    <name evidence="2" type="ORF">BE21_55895</name>
</gene>
<dbReference type="GO" id="GO:0006259">
    <property type="term" value="P:DNA metabolic process"/>
    <property type="evidence" value="ECO:0007669"/>
    <property type="project" value="UniProtKB-ARBA"/>
</dbReference>
<dbReference type="Pfam" id="PF02732">
    <property type="entry name" value="ERCC4"/>
    <property type="match status" value="1"/>
</dbReference>
<dbReference type="EMBL" id="JEME01003224">
    <property type="protein sequence ID" value="KYG01797.1"/>
    <property type="molecule type" value="Genomic_DNA"/>
</dbReference>
<evidence type="ECO:0000313" key="2">
    <source>
        <dbReference type="EMBL" id="KYG01797.1"/>
    </source>
</evidence>
<name>A0A150TB40_SORCE</name>
<dbReference type="GO" id="GO:0003677">
    <property type="term" value="F:DNA binding"/>
    <property type="evidence" value="ECO:0007669"/>
    <property type="project" value="InterPro"/>
</dbReference>
<reference evidence="2 3" key="1">
    <citation type="submission" date="2014-02" db="EMBL/GenBank/DDBJ databases">
        <title>The small core and large imbalanced accessory genome model reveals a collaborative survival strategy of Sorangium cellulosum strains in nature.</title>
        <authorList>
            <person name="Han K."/>
            <person name="Peng R."/>
            <person name="Blom J."/>
            <person name="Li Y.-Z."/>
        </authorList>
    </citation>
    <scope>NUCLEOTIDE SEQUENCE [LARGE SCALE GENOMIC DNA]</scope>
    <source>
        <strain evidence="2 3">So0007-03</strain>
    </source>
</reference>
<dbReference type="Gene3D" id="3.40.50.10130">
    <property type="match status" value="1"/>
</dbReference>
<dbReference type="Proteomes" id="UP000075502">
    <property type="component" value="Unassembled WGS sequence"/>
</dbReference>
<sequence>MKQADTMTVIVDTREQRPWTFGGAFHLERATLPAGDYSLAGFETSVAIERKSLDDFVQSVTWERSRFLRECERLRSYELKTILVEAGVPDVWAHRYRSKTTPQAVIASALAIEQDYGISTTWAGSRESAEKIAALTLSRFHRKRVEVRDAR</sequence>
<protein>
    <recommendedName>
        <fullName evidence="1">ERCC4 domain-containing protein</fullName>
    </recommendedName>
</protein>
<evidence type="ECO:0000313" key="3">
    <source>
        <dbReference type="Proteomes" id="UP000075502"/>
    </source>
</evidence>
<dbReference type="GO" id="GO:0004518">
    <property type="term" value="F:nuclease activity"/>
    <property type="evidence" value="ECO:0007669"/>
    <property type="project" value="InterPro"/>
</dbReference>
<dbReference type="InterPro" id="IPR006166">
    <property type="entry name" value="ERCC4_domain"/>
</dbReference>
<accession>A0A150TB40</accession>
<dbReference type="SMART" id="SM00891">
    <property type="entry name" value="ERCC4"/>
    <property type="match status" value="1"/>
</dbReference>
<evidence type="ECO:0000259" key="1">
    <source>
        <dbReference type="SMART" id="SM00891"/>
    </source>
</evidence>
<proteinExistence type="predicted"/>
<dbReference type="SUPFAM" id="SSF52980">
    <property type="entry name" value="Restriction endonuclease-like"/>
    <property type="match status" value="1"/>
</dbReference>
<comment type="caution">
    <text evidence="2">The sequence shown here is derived from an EMBL/GenBank/DDBJ whole genome shotgun (WGS) entry which is preliminary data.</text>
</comment>
<dbReference type="InterPro" id="IPR011335">
    <property type="entry name" value="Restrct_endonuc-II-like"/>
</dbReference>
<feature type="domain" description="ERCC4" evidence="1">
    <location>
        <begin position="8"/>
        <end position="88"/>
    </location>
</feature>